<accession>A0A6V7VP73</accession>
<gene>
    <name evidence="1" type="ORF">MENT_LOCUS28632</name>
</gene>
<proteinExistence type="predicted"/>
<protein>
    <submittedName>
        <fullName evidence="1">Uncharacterized protein</fullName>
    </submittedName>
</protein>
<dbReference type="EMBL" id="CAJEWN010000284">
    <property type="protein sequence ID" value="CAD2176796.1"/>
    <property type="molecule type" value="Genomic_DNA"/>
</dbReference>
<comment type="caution">
    <text evidence="1">The sequence shown here is derived from an EMBL/GenBank/DDBJ whole genome shotgun (WGS) entry which is preliminary data.</text>
</comment>
<evidence type="ECO:0000313" key="2">
    <source>
        <dbReference type="Proteomes" id="UP000580250"/>
    </source>
</evidence>
<name>A0A6V7VP73_MELEN</name>
<dbReference type="Proteomes" id="UP000580250">
    <property type="component" value="Unassembled WGS sequence"/>
</dbReference>
<evidence type="ECO:0000313" key="1">
    <source>
        <dbReference type="EMBL" id="CAD2176796.1"/>
    </source>
</evidence>
<dbReference type="AlphaFoldDB" id="A0A6V7VP73"/>
<sequence length="54" mass="6540">MNTRKKKQLHKNFSKSKKDIHFRYSYTNFNVLTGIDNYRLSPFLQTGLINRKFT</sequence>
<reference evidence="1 2" key="1">
    <citation type="submission" date="2020-08" db="EMBL/GenBank/DDBJ databases">
        <authorList>
            <person name="Koutsovoulos G."/>
            <person name="Danchin GJ E."/>
        </authorList>
    </citation>
    <scope>NUCLEOTIDE SEQUENCE [LARGE SCALE GENOMIC DNA]</scope>
</reference>
<organism evidence="1 2">
    <name type="scientific">Meloidogyne enterolobii</name>
    <name type="common">Root-knot nematode worm</name>
    <name type="synonym">Meloidogyne mayaguensis</name>
    <dbReference type="NCBI Taxonomy" id="390850"/>
    <lineage>
        <taxon>Eukaryota</taxon>
        <taxon>Metazoa</taxon>
        <taxon>Ecdysozoa</taxon>
        <taxon>Nematoda</taxon>
        <taxon>Chromadorea</taxon>
        <taxon>Rhabditida</taxon>
        <taxon>Tylenchina</taxon>
        <taxon>Tylenchomorpha</taxon>
        <taxon>Tylenchoidea</taxon>
        <taxon>Meloidogynidae</taxon>
        <taxon>Meloidogyninae</taxon>
        <taxon>Meloidogyne</taxon>
    </lineage>
</organism>